<comment type="function">
    <text evidence="10">Catalyzes the depolymerization of both polygalacturonate and pectins of methyl esterification degree from 22 to 89%, with an endo mode of action. In contrast to the majority of pectate lyases, displays high activity on highly methylated pectins.</text>
</comment>
<feature type="signal peptide" evidence="10">
    <location>
        <begin position="1"/>
        <end position="29"/>
    </location>
</feature>
<keyword evidence="12" id="KW-1185">Reference proteome</keyword>
<protein>
    <recommendedName>
        <fullName evidence="5 10">Pectate lyase</fullName>
        <ecNumber evidence="5 10">4.2.2.2</ecNumber>
    </recommendedName>
</protein>
<reference evidence="11 12" key="1">
    <citation type="submission" date="2018-05" db="EMBL/GenBank/DDBJ databases">
        <title>Genomic Encyclopedia of Archaeal and Bacterial Type Strains, Phase II (KMG-II): from individual species to whole genera.</title>
        <authorList>
            <person name="Goeker M."/>
        </authorList>
    </citation>
    <scope>NUCLEOTIDE SEQUENCE [LARGE SCALE GENOMIC DNA]</scope>
    <source>
        <strain evidence="11 12">DSM 45184</strain>
    </source>
</reference>
<keyword evidence="9 10" id="KW-0456">Lyase</keyword>
<dbReference type="EMBL" id="QGGR01000013">
    <property type="protein sequence ID" value="PWK43500.1"/>
    <property type="molecule type" value="Genomic_DNA"/>
</dbReference>
<dbReference type="Pfam" id="PF03211">
    <property type="entry name" value="Pectate_lyase"/>
    <property type="match status" value="1"/>
</dbReference>
<evidence type="ECO:0000256" key="6">
    <source>
        <dbReference type="ARBA" id="ARBA00022525"/>
    </source>
</evidence>
<evidence type="ECO:0000313" key="11">
    <source>
        <dbReference type="EMBL" id="PWK43500.1"/>
    </source>
</evidence>
<sequence length="239" mass="23860">MKRPRLLIGAAVLATAMAGSVAMVNVASAATDVSVTASIKVTGTFDGGGKRYIGSGALGSGGQNEGQDPIFALAAGATLKNVILGAPSADGVHCAGSCNLTNVVWQDVGEDAATFRGTNATVVIDGGSAASASDKVFQDNRGSGGSVTIKNFKVSNFGKLYRSCGNCSTQAARKVTIQNVTATSGKVIAGVNTNYGDVATLKGNSIGSIPTCWLYTGNNTGAEPTKTGTGANGRNCIVS</sequence>
<gene>
    <name evidence="11" type="ORF">BC793_113182</name>
</gene>
<evidence type="ECO:0000256" key="9">
    <source>
        <dbReference type="ARBA" id="ARBA00023239"/>
    </source>
</evidence>
<keyword evidence="8 10" id="KW-0106">Calcium</keyword>
<evidence type="ECO:0000256" key="8">
    <source>
        <dbReference type="ARBA" id="ARBA00022837"/>
    </source>
</evidence>
<comment type="similarity">
    <text evidence="4 10">Belongs to the polysaccharide lyase 3 family.</text>
</comment>
<dbReference type="OrthoDB" id="4298856at2"/>
<dbReference type="InterPro" id="IPR011050">
    <property type="entry name" value="Pectin_lyase_fold/virulence"/>
</dbReference>
<evidence type="ECO:0000256" key="3">
    <source>
        <dbReference type="ARBA" id="ARBA00004613"/>
    </source>
</evidence>
<dbReference type="GO" id="GO:0005576">
    <property type="term" value="C:extracellular region"/>
    <property type="evidence" value="ECO:0007669"/>
    <property type="project" value="UniProtKB-SubCell"/>
</dbReference>
<evidence type="ECO:0000256" key="4">
    <source>
        <dbReference type="ARBA" id="ARBA00006463"/>
    </source>
</evidence>
<dbReference type="SUPFAM" id="SSF51126">
    <property type="entry name" value="Pectin lyase-like"/>
    <property type="match status" value="1"/>
</dbReference>
<dbReference type="RefSeq" id="WP_109597270.1">
    <property type="nucleotide sequence ID" value="NZ_BONA01000063.1"/>
</dbReference>
<evidence type="ECO:0000256" key="10">
    <source>
        <dbReference type="RuleBase" id="RU367009"/>
    </source>
</evidence>
<keyword evidence="7 10" id="KW-0732">Signal</keyword>
<dbReference type="InterPro" id="IPR004898">
    <property type="entry name" value="Pectate_lyase_PlyH/PlyE-like"/>
</dbReference>
<accession>A0A316FAW4</accession>
<name>A0A316FAW4_9ACTN</name>
<comment type="subcellular location">
    <subcellularLocation>
        <location evidence="3 10">Secreted</location>
    </subcellularLocation>
</comment>
<dbReference type="Proteomes" id="UP000245697">
    <property type="component" value="Unassembled WGS sequence"/>
</dbReference>
<comment type="caution">
    <text evidence="11">The sequence shown here is derived from an EMBL/GenBank/DDBJ whole genome shotgun (WGS) entry which is preliminary data.</text>
</comment>
<comment type="catalytic activity">
    <reaction evidence="1 10">
        <text>Eliminative cleavage of (1-&gt;4)-alpha-D-galacturonan to give oligosaccharides with 4-deoxy-alpha-D-galact-4-enuronosyl groups at their non-reducing ends.</text>
        <dbReference type="EC" id="4.2.2.2"/>
    </reaction>
</comment>
<dbReference type="Gene3D" id="2.160.20.10">
    <property type="entry name" value="Single-stranded right-handed beta-helix, Pectin lyase-like"/>
    <property type="match status" value="1"/>
</dbReference>
<proteinExistence type="inferred from homology"/>
<keyword evidence="6 10" id="KW-0964">Secreted</keyword>
<feature type="chain" id="PRO_5025096656" description="Pectate lyase" evidence="10">
    <location>
        <begin position="30"/>
        <end position="239"/>
    </location>
</feature>
<comment type="cofactor">
    <cofactor evidence="2 10">
        <name>Ca(2+)</name>
        <dbReference type="ChEBI" id="CHEBI:29108"/>
    </cofactor>
</comment>
<evidence type="ECO:0000313" key="12">
    <source>
        <dbReference type="Proteomes" id="UP000245697"/>
    </source>
</evidence>
<dbReference type="InterPro" id="IPR012334">
    <property type="entry name" value="Pectin_lyas_fold"/>
</dbReference>
<evidence type="ECO:0000256" key="1">
    <source>
        <dbReference type="ARBA" id="ARBA00000695"/>
    </source>
</evidence>
<evidence type="ECO:0000256" key="2">
    <source>
        <dbReference type="ARBA" id="ARBA00001913"/>
    </source>
</evidence>
<dbReference type="AlphaFoldDB" id="A0A316FAW4"/>
<dbReference type="PANTHER" id="PTHR33407">
    <property type="entry name" value="PECTATE LYASE F-RELATED"/>
    <property type="match status" value="1"/>
</dbReference>
<dbReference type="GO" id="GO:0030570">
    <property type="term" value="F:pectate lyase activity"/>
    <property type="evidence" value="ECO:0007669"/>
    <property type="project" value="UniProtKB-UniRule"/>
</dbReference>
<evidence type="ECO:0000256" key="5">
    <source>
        <dbReference type="ARBA" id="ARBA00012272"/>
    </source>
</evidence>
<dbReference type="GO" id="GO:0045490">
    <property type="term" value="P:pectin catabolic process"/>
    <property type="evidence" value="ECO:0007669"/>
    <property type="project" value="TreeGrafter"/>
</dbReference>
<dbReference type="EC" id="4.2.2.2" evidence="5 10"/>
<organism evidence="11 12">
    <name type="scientific">Actinoplanes xinjiangensis</name>
    <dbReference type="NCBI Taxonomy" id="512350"/>
    <lineage>
        <taxon>Bacteria</taxon>
        <taxon>Bacillati</taxon>
        <taxon>Actinomycetota</taxon>
        <taxon>Actinomycetes</taxon>
        <taxon>Micromonosporales</taxon>
        <taxon>Micromonosporaceae</taxon>
        <taxon>Actinoplanes</taxon>
    </lineage>
</organism>
<evidence type="ECO:0000256" key="7">
    <source>
        <dbReference type="ARBA" id="ARBA00022729"/>
    </source>
</evidence>
<dbReference type="PANTHER" id="PTHR33407:SF9">
    <property type="entry name" value="PECTATE LYASE F-RELATED"/>
    <property type="match status" value="1"/>
</dbReference>